<reference evidence="2 3" key="1">
    <citation type="submission" date="2020-08" db="EMBL/GenBank/DDBJ databases">
        <title>The Agave Microbiome: Exploring the role of microbial communities in plant adaptations to desert environments.</title>
        <authorList>
            <person name="Partida-Martinez L.P."/>
        </authorList>
    </citation>
    <scope>NUCLEOTIDE SEQUENCE [LARGE SCALE GENOMIC DNA]</scope>
    <source>
        <strain evidence="2 3">AT3.2</strain>
    </source>
</reference>
<name>A0A7W9WY66_9BURK</name>
<accession>A0A7W9WY66</accession>
<evidence type="ECO:0000313" key="3">
    <source>
        <dbReference type="Proteomes" id="UP000540787"/>
    </source>
</evidence>
<sequence>MSYADRPCPGTGAPLALPPAPQPDPVQAARLAAARTALATIDGARTAQAARDAHEFERAGRVALALRKRCDKLRLQARWADEDLARSSDDAKAIARIKARRMVETLAVECPG</sequence>
<proteinExistence type="predicted"/>
<organism evidence="2 3">
    <name type="scientific">Massilia aurea</name>
    <dbReference type="NCBI Taxonomy" id="373040"/>
    <lineage>
        <taxon>Bacteria</taxon>
        <taxon>Pseudomonadati</taxon>
        <taxon>Pseudomonadota</taxon>
        <taxon>Betaproteobacteria</taxon>
        <taxon>Burkholderiales</taxon>
        <taxon>Oxalobacteraceae</taxon>
        <taxon>Telluria group</taxon>
        <taxon>Massilia</taxon>
    </lineage>
</organism>
<gene>
    <name evidence="2" type="ORF">HD842_001102</name>
</gene>
<protein>
    <submittedName>
        <fullName evidence="2">Uncharacterized protein</fullName>
    </submittedName>
</protein>
<comment type="caution">
    <text evidence="2">The sequence shown here is derived from an EMBL/GenBank/DDBJ whole genome shotgun (WGS) entry which is preliminary data.</text>
</comment>
<keyword evidence="3" id="KW-1185">Reference proteome</keyword>
<feature type="region of interest" description="Disordered" evidence="1">
    <location>
        <begin position="1"/>
        <end position="24"/>
    </location>
</feature>
<dbReference type="RefSeq" id="WP_370660792.1">
    <property type="nucleotide sequence ID" value="NZ_JACHBX010000001.1"/>
</dbReference>
<evidence type="ECO:0000256" key="1">
    <source>
        <dbReference type="SAM" id="MobiDB-lite"/>
    </source>
</evidence>
<dbReference type="Proteomes" id="UP000540787">
    <property type="component" value="Unassembled WGS sequence"/>
</dbReference>
<evidence type="ECO:0000313" key="2">
    <source>
        <dbReference type="EMBL" id="MBB6132991.1"/>
    </source>
</evidence>
<dbReference type="EMBL" id="JACHBX010000001">
    <property type="protein sequence ID" value="MBB6132991.1"/>
    <property type="molecule type" value="Genomic_DNA"/>
</dbReference>
<dbReference type="AlphaFoldDB" id="A0A7W9WY66"/>